<keyword evidence="5 12" id="KW-0812">Transmembrane</keyword>
<dbReference type="Pfam" id="PF13855">
    <property type="entry name" value="LRR_8"/>
    <property type="match status" value="2"/>
</dbReference>
<evidence type="ECO:0000256" key="9">
    <source>
        <dbReference type="ARBA" id="ARBA00023136"/>
    </source>
</evidence>
<dbReference type="SMART" id="SM00365">
    <property type="entry name" value="LRR_SD22"/>
    <property type="match status" value="5"/>
</dbReference>
<keyword evidence="10 15" id="KW-0675">Receptor</keyword>
<evidence type="ECO:0000256" key="7">
    <source>
        <dbReference type="ARBA" id="ARBA00022737"/>
    </source>
</evidence>
<evidence type="ECO:0000256" key="3">
    <source>
        <dbReference type="ARBA" id="ARBA00022475"/>
    </source>
</evidence>
<keyword evidence="7" id="KW-0677">Repeat</keyword>
<name>A0A8K0ILM9_COCNU</name>
<comment type="similarity">
    <text evidence="2">Belongs to the RLP family.</text>
</comment>
<feature type="domain" description="EGF-like" evidence="14">
    <location>
        <begin position="443"/>
        <end position="500"/>
    </location>
</feature>
<dbReference type="EMBL" id="CM017881">
    <property type="protein sequence ID" value="KAG1362340.1"/>
    <property type="molecule type" value="Genomic_DNA"/>
</dbReference>
<dbReference type="FunFam" id="3.80.10.10:FF:000649">
    <property type="entry name" value="Leucine Rich Repeat family protein"/>
    <property type="match status" value="1"/>
</dbReference>
<comment type="caution">
    <text evidence="15">The sequence shown here is derived from an EMBL/GenBank/DDBJ whole genome shotgun (WGS) entry which is preliminary data.</text>
</comment>
<feature type="domain" description="Leucine-rich repeat-containing N-terminal plant-type" evidence="13">
    <location>
        <begin position="2"/>
        <end position="24"/>
    </location>
</feature>
<dbReference type="Pfam" id="PF24141">
    <property type="entry name" value="LRR_ComC"/>
    <property type="match status" value="1"/>
</dbReference>
<dbReference type="Pfam" id="PF08263">
    <property type="entry name" value="LRRNT_2"/>
    <property type="match status" value="1"/>
</dbReference>
<dbReference type="Pfam" id="PF00560">
    <property type="entry name" value="LRR_1"/>
    <property type="match status" value="6"/>
</dbReference>
<dbReference type="PANTHER" id="PTHR48063">
    <property type="entry name" value="LRR RECEPTOR-LIKE KINASE"/>
    <property type="match status" value="1"/>
</dbReference>
<evidence type="ECO:0000256" key="12">
    <source>
        <dbReference type="SAM" id="Phobius"/>
    </source>
</evidence>
<keyword evidence="3" id="KW-1003">Cell membrane</keyword>
<dbReference type="OrthoDB" id="749832at2759"/>
<evidence type="ECO:0000256" key="5">
    <source>
        <dbReference type="ARBA" id="ARBA00022692"/>
    </source>
</evidence>
<keyword evidence="11" id="KW-0325">Glycoprotein</keyword>
<evidence type="ECO:0000256" key="2">
    <source>
        <dbReference type="ARBA" id="ARBA00009592"/>
    </source>
</evidence>
<keyword evidence="8 12" id="KW-1133">Transmembrane helix</keyword>
<dbReference type="FunFam" id="3.80.10.10:FF:000095">
    <property type="entry name" value="LRR receptor-like serine/threonine-protein kinase GSO1"/>
    <property type="match status" value="1"/>
</dbReference>
<keyword evidence="6" id="KW-0732">Signal</keyword>
<accession>A0A8K0ILM9</accession>
<dbReference type="InterPro" id="IPR057013">
    <property type="entry name" value="LRR_ComC"/>
</dbReference>
<proteinExistence type="inferred from homology"/>
<dbReference type="SMART" id="SM00369">
    <property type="entry name" value="LRR_TYP"/>
    <property type="match status" value="10"/>
</dbReference>
<dbReference type="SUPFAM" id="SSF52058">
    <property type="entry name" value="L domain-like"/>
    <property type="match status" value="3"/>
</dbReference>
<dbReference type="PANTHER" id="PTHR48063:SF112">
    <property type="entry name" value="RECEPTOR LIKE PROTEIN 30-LIKE"/>
    <property type="match status" value="1"/>
</dbReference>
<dbReference type="InterPro" id="IPR032675">
    <property type="entry name" value="LRR_dom_sf"/>
</dbReference>
<keyword evidence="4" id="KW-0433">Leucine-rich repeat</keyword>
<evidence type="ECO:0000256" key="11">
    <source>
        <dbReference type="ARBA" id="ARBA00023180"/>
    </source>
</evidence>
<dbReference type="InterPro" id="IPR001611">
    <property type="entry name" value="Leu-rich_rpt"/>
</dbReference>
<evidence type="ECO:0000256" key="6">
    <source>
        <dbReference type="ARBA" id="ARBA00022729"/>
    </source>
</evidence>
<sequence>MDPANVLSSWHGDDCCNWRGVGCDARTGHVVLLDLGPSMYHGDSLPFLSGDIDPSLANLTHLSHLDLSFNSVNLERFLPSIGSLTQLVYLNLSDTHSSPFKLPPQLGNLSSLRYLDLSSTEDLEIDNLQWLSGLSSLQLLDLSDISLDKVADWLPCINMVPTLAVLRLASCYLPTITTSISHINLTSLAILDLSGNDLNSSLPDWLFNMTSLEFLDLHTNSFHGRIPASLGAMTSLETLYMDDNELQGEIPAALGNICNLRTLDLSVNNITGGINELLEGWSRCGTVGLEELNLKYNNLGGGLPPRIAQLTGLRKFSLAHNRMSGTIPKEIGQLSRLESLDLSFNAFNGVVFEAHFVHLGRLKALSLTSNSLVLNLSSLWIPPFQLKILGLGSCQLGPDIPPWLRTQKNLSEMGLSRTGIVGRVPSWFLNLASNISLLDLSNNIITGRLPKFFKFSNAYMVSLSSNQFEGQLPSFSAKMKYLDLSYNLFSGTIPSSFMETMPQLTSLLLSGNLLHGDIPSVCNFTTLGVLDLSNNIFTGGLPTCQGERSLAQLATLNLANNNLSGKIPDSIGHLQSLETLHLDHNNLSGEIPLALRRCKFLILIDLGENRLSGHIPAWIGDDLSSLMFLRLHSNLFSGHIPLQLMHLSSLQILDIAHNDLSGPIPQSVGNLSAMITKQEPTINVLESTLSVVYTVAGDYDIFSHKESLLLDVKGRDLQYEKILTLVASIDFSDNKFSGEIPAGLTDLVQLQSLNLSDNQFTGKIPEKIGNLKSLESLDLSENRLSGTIPSGMSALSSLSYLNLSSNNLSGRIPLGNQLQTLDDPTIYLGNNDLCGFPLEKKCPGEETSQAPISTGGNDNGDDNIIEILWFYAGASLGLVVGIWMVFGILIFKKNWRFAYFRHVDQVYDKFYVAVALMFIRLKMKMS</sequence>
<reference evidence="15" key="1">
    <citation type="journal article" date="2017" name="Gigascience">
        <title>The genome draft of coconut (Cocos nucifera).</title>
        <authorList>
            <person name="Xiao Y."/>
            <person name="Xu P."/>
            <person name="Fan H."/>
            <person name="Baudouin L."/>
            <person name="Xia W."/>
            <person name="Bocs S."/>
            <person name="Xu J."/>
            <person name="Li Q."/>
            <person name="Guo A."/>
            <person name="Zhou L."/>
            <person name="Li J."/>
            <person name="Wu Y."/>
            <person name="Ma Z."/>
            <person name="Armero A."/>
            <person name="Issali A.E."/>
            <person name="Liu N."/>
            <person name="Peng M."/>
            <person name="Yang Y."/>
        </authorList>
    </citation>
    <scope>NUCLEOTIDE SEQUENCE</scope>
    <source>
        <tissue evidence="15">Spear leaf of Hainan Tall coconut</tissue>
    </source>
</reference>
<evidence type="ECO:0000313" key="15">
    <source>
        <dbReference type="EMBL" id="KAG1362340.1"/>
    </source>
</evidence>
<comment type="subcellular location">
    <subcellularLocation>
        <location evidence="1">Cell membrane</location>
        <topology evidence="1">Single-pass type I membrane protein</topology>
    </subcellularLocation>
</comment>
<dbReference type="FunFam" id="3.80.10.10:FF:000111">
    <property type="entry name" value="LRR receptor-like serine/threonine-protein kinase ERECTA"/>
    <property type="match status" value="1"/>
</dbReference>
<dbReference type="FunFam" id="3.80.10.10:FF:001347">
    <property type="entry name" value="LRR receptor-like serine/threonine-protein kinase GSO2"/>
    <property type="match status" value="1"/>
</dbReference>
<dbReference type="GO" id="GO:0005886">
    <property type="term" value="C:plasma membrane"/>
    <property type="evidence" value="ECO:0007669"/>
    <property type="project" value="UniProtKB-SubCell"/>
</dbReference>
<evidence type="ECO:0000256" key="1">
    <source>
        <dbReference type="ARBA" id="ARBA00004251"/>
    </source>
</evidence>
<gene>
    <name evidence="15" type="ORF">COCNU_10G005590</name>
</gene>
<feature type="transmembrane region" description="Helical" evidence="12">
    <location>
        <begin position="868"/>
        <end position="891"/>
    </location>
</feature>
<keyword evidence="16" id="KW-1185">Reference proteome</keyword>
<dbReference type="PRINTS" id="PR00019">
    <property type="entry name" value="LEURICHRPT"/>
</dbReference>
<dbReference type="InterPro" id="IPR003591">
    <property type="entry name" value="Leu-rich_rpt_typical-subtyp"/>
</dbReference>
<reference evidence="15" key="2">
    <citation type="submission" date="2019-07" db="EMBL/GenBank/DDBJ databases">
        <authorList>
            <person name="Yang Y."/>
            <person name="Bocs S."/>
            <person name="Baudouin L."/>
        </authorList>
    </citation>
    <scope>NUCLEOTIDE SEQUENCE</scope>
    <source>
        <tissue evidence="15">Spear leaf of Hainan Tall coconut</tissue>
    </source>
</reference>
<evidence type="ECO:0000313" key="16">
    <source>
        <dbReference type="Proteomes" id="UP000797356"/>
    </source>
</evidence>
<evidence type="ECO:0000256" key="8">
    <source>
        <dbReference type="ARBA" id="ARBA00022989"/>
    </source>
</evidence>
<organism evidence="15 16">
    <name type="scientific">Cocos nucifera</name>
    <name type="common">Coconut palm</name>
    <dbReference type="NCBI Taxonomy" id="13894"/>
    <lineage>
        <taxon>Eukaryota</taxon>
        <taxon>Viridiplantae</taxon>
        <taxon>Streptophyta</taxon>
        <taxon>Embryophyta</taxon>
        <taxon>Tracheophyta</taxon>
        <taxon>Spermatophyta</taxon>
        <taxon>Magnoliopsida</taxon>
        <taxon>Liliopsida</taxon>
        <taxon>Arecaceae</taxon>
        <taxon>Arecoideae</taxon>
        <taxon>Cocoseae</taxon>
        <taxon>Attaleinae</taxon>
        <taxon>Cocos</taxon>
    </lineage>
</organism>
<evidence type="ECO:0000256" key="4">
    <source>
        <dbReference type="ARBA" id="ARBA00022614"/>
    </source>
</evidence>
<keyword evidence="9 12" id="KW-0472">Membrane</keyword>
<dbReference type="AlphaFoldDB" id="A0A8K0ILM9"/>
<dbReference type="InterPro" id="IPR046956">
    <property type="entry name" value="RLP23-like"/>
</dbReference>
<dbReference type="Gene3D" id="3.80.10.10">
    <property type="entry name" value="Ribonuclease Inhibitor"/>
    <property type="match status" value="3"/>
</dbReference>
<evidence type="ECO:0000259" key="13">
    <source>
        <dbReference type="Pfam" id="PF08263"/>
    </source>
</evidence>
<dbReference type="InterPro" id="IPR013210">
    <property type="entry name" value="LRR_N_plant-typ"/>
</dbReference>
<evidence type="ECO:0000259" key="14">
    <source>
        <dbReference type="Pfam" id="PF24141"/>
    </source>
</evidence>
<protein>
    <submittedName>
        <fullName evidence="15">Receptor-like protein EIX1</fullName>
    </submittedName>
</protein>
<dbReference type="Proteomes" id="UP000797356">
    <property type="component" value="Chromosome 10"/>
</dbReference>
<evidence type="ECO:0000256" key="10">
    <source>
        <dbReference type="ARBA" id="ARBA00023170"/>
    </source>
</evidence>